<dbReference type="PANTHER" id="PTHR34472:SF1">
    <property type="entry name" value="SULFUR CARRIER PROTEIN THIS"/>
    <property type="match status" value="1"/>
</dbReference>
<gene>
    <name evidence="1" type="primary">thiS</name>
    <name evidence="1" type="ORF">ACFPOH_16900</name>
</gene>
<dbReference type="InterPro" id="IPR012675">
    <property type="entry name" value="Beta-grasp_dom_sf"/>
</dbReference>
<comment type="caution">
    <text evidence="1">The sequence shown here is derived from an EMBL/GenBank/DDBJ whole genome shotgun (WGS) entry which is preliminary data.</text>
</comment>
<dbReference type="InterPro" id="IPR010035">
    <property type="entry name" value="Thi_S"/>
</dbReference>
<dbReference type="NCBIfam" id="TIGR01683">
    <property type="entry name" value="thiS"/>
    <property type="match status" value="1"/>
</dbReference>
<dbReference type="Proteomes" id="UP001595978">
    <property type="component" value="Unassembled WGS sequence"/>
</dbReference>
<accession>A0ABW0RFK0</accession>
<protein>
    <submittedName>
        <fullName evidence="1">Sulfur carrier protein ThiS</fullName>
    </submittedName>
</protein>
<reference evidence="2" key="1">
    <citation type="journal article" date="2019" name="Int. J. Syst. Evol. Microbiol.">
        <title>The Global Catalogue of Microorganisms (GCM) 10K type strain sequencing project: providing services to taxonomists for standard genome sequencing and annotation.</title>
        <authorList>
            <consortium name="The Broad Institute Genomics Platform"/>
            <consortium name="The Broad Institute Genome Sequencing Center for Infectious Disease"/>
            <person name="Wu L."/>
            <person name="Ma J."/>
        </authorList>
    </citation>
    <scope>NUCLEOTIDE SEQUENCE [LARGE SCALE GENOMIC DNA]</scope>
    <source>
        <strain evidence="2">CCUG 56331</strain>
    </source>
</reference>
<dbReference type="Gene3D" id="3.10.20.30">
    <property type="match status" value="1"/>
</dbReference>
<dbReference type="EMBL" id="JBHSNQ010000195">
    <property type="protein sequence ID" value="MFC5543391.1"/>
    <property type="molecule type" value="Genomic_DNA"/>
</dbReference>
<organism evidence="1 2">
    <name type="scientific">Ureibacillus suwonensis</name>
    <dbReference type="NCBI Taxonomy" id="313007"/>
    <lineage>
        <taxon>Bacteria</taxon>
        <taxon>Bacillati</taxon>
        <taxon>Bacillota</taxon>
        <taxon>Bacilli</taxon>
        <taxon>Bacillales</taxon>
        <taxon>Caryophanaceae</taxon>
        <taxon>Ureibacillus</taxon>
    </lineage>
</organism>
<dbReference type="Pfam" id="PF02597">
    <property type="entry name" value="ThiS"/>
    <property type="match status" value="1"/>
</dbReference>
<dbReference type="PANTHER" id="PTHR34472">
    <property type="entry name" value="SULFUR CARRIER PROTEIN THIS"/>
    <property type="match status" value="1"/>
</dbReference>
<evidence type="ECO:0000313" key="2">
    <source>
        <dbReference type="Proteomes" id="UP001595978"/>
    </source>
</evidence>
<keyword evidence="2" id="KW-1185">Reference proteome</keyword>
<evidence type="ECO:0000313" key="1">
    <source>
        <dbReference type="EMBL" id="MFC5543391.1"/>
    </source>
</evidence>
<sequence>MQLYINGQKTEVDNNVKNVADLLKSFQLQGRIVVVEQNGKIILKEQYDKQPVNDGDKIEIVHFVGGG</sequence>
<name>A0ABW0RFK0_9BACL</name>
<dbReference type="SUPFAM" id="SSF54285">
    <property type="entry name" value="MoaD/ThiS"/>
    <property type="match status" value="1"/>
</dbReference>
<dbReference type="InterPro" id="IPR003749">
    <property type="entry name" value="ThiS/MoaD-like"/>
</dbReference>
<dbReference type="CDD" id="cd00565">
    <property type="entry name" value="Ubl_ThiS"/>
    <property type="match status" value="1"/>
</dbReference>
<dbReference type="InterPro" id="IPR016155">
    <property type="entry name" value="Mopterin_synth/thiamin_S_b"/>
</dbReference>
<proteinExistence type="predicted"/>
<dbReference type="RefSeq" id="WP_342471199.1">
    <property type="nucleotide sequence ID" value="NZ_JBHSNQ010000195.1"/>
</dbReference>